<dbReference type="EMBL" id="CACRTU010000024">
    <property type="protein sequence ID" value="VYU51358.1"/>
    <property type="molecule type" value="Genomic_DNA"/>
</dbReference>
<dbReference type="InterPro" id="IPR049254">
    <property type="entry name" value="Phage_tail_terminator"/>
</dbReference>
<protein>
    <submittedName>
        <fullName evidence="1">Uncharacterized protein</fullName>
    </submittedName>
</protein>
<dbReference type="AlphaFoldDB" id="A0A6N3FGJ8"/>
<reference evidence="1" key="1">
    <citation type="submission" date="2019-11" db="EMBL/GenBank/DDBJ databases">
        <authorList>
            <person name="Feng L."/>
        </authorList>
    </citation>
    <scope>NUCLEOTIDE SEQUENCE</scope>
    <source>
        <strain evidence="1">CButyricumLFYP62</strain>
    </source>
</reference>
<evidence type="ECO:0000313" key="1">
    <source>
        <dbReference type="EMBL" id="VYU51358.1"/>
    </source>
</evidence>
<accession>A0A6N3FGJ8</accession>
<sequence>MIKYNELLYYTGKTIRDHFKDSELRKKKNMEDVKKSTFFVEVRPLSSNSYKSYATKLVNITITYTDKTVDSEKLNDVLNNLESIFDLGIKVKDTFLMFKNKSYSIDDDFLSMNLTVNYFDDKDTVDENDFYSALMDELYIDLN</sequence>
<dbReference type="RefSeq" id="WP_156736975.1">
    <property type="nucleotide sequence ID" value="NZ_CACRTU010000024.1"/>
</dbReference>
<proteinExistence type="predicted"/>
<organism evidence="1">
    <name type="scientific">Clostridium butyricum</name>
    <dbReference type="NCBI Taxonomy" id="1492"/>
    <lineage>
        <taxon>Bacteria</taxon>
        <taxon>Bacillati</taxon>
        <taxon>Bacillota</taxon>
        <taxon>Clostridia</taxon>
        <taxon>Eubacteriales</taxon>
        <taxon>Clostridiaceae</taxon>
        <taxon>Clostridium</taxon>
    </lineage>
</organism>
<name>A0A6N3FGJ8_CLOBU</name>
<gene>
    <name evidence="1" type="ORF">CBLFYP62_02579</name>
</gene>
<dbReference type="Pfam" id="PF20765">
    <property type="entry name" value="Phage_tail_terminator_8"/>
    <property type="match status" value="1"/>
</dbReference>